<comment type="caution">
    <text evidence="4">The sequence shown here is derived from an EMBL/GenBank/DDBJ whole genome shotgun (WGS) entry which is preliminary data.</text>
</comment>
<evidence type="ECO:0000256" key="1">
    <source>
        <dbReference type="PROSITE-ProRule" id="PRU00409"/>
    </source>
</evidence>
<dbReference type="Proteomes" id="UP000184233">
    <property type="component" value="Unassembled WGS sequence"/>
</dbReference>
<dbReference type="GO" id="GO:0005737">
    <property type="term" value="C:cytoplasm"/>
    <property type="evidence" value="ECO:0007669"/>
    <property type="project" value="TreeGrafter"/>
</dbReference>
<dbReference type="PANTHER" id="PTHR21621">
    <property type="entry name" value="RIBOSOMAL PROTEIN S6 MODIFICATION PROTEIN"/>
    <property type="match status" value="1"/>
</dbReference>
<dbReference type="PROSITE" id="PS50975">
    <property type="entry name" value="ATP_GRASP"/>
    <property type="match status" value="1"/>
</dbReference>
<evidence type="ECO:0000256" key="2">
    <source>
        <dbReference type="SAM" id="MobiDB-lite"/>
    </source>
</evidence>
<evidence type="ECO:0000259" key="3">
    <source>
        <dbReference type="PROSITE" id="PS50975"/>
    </source>
</evidence>
<evidence type="ECO:0000313" key="4">
    <source>
        <dbReference type="EMBL" id="OJX57321.1"/>
    </source>
</evidence>
<dbReference type="PANTHER" id="PTHR21621:SF0">
    <property type="entry name" value="BETA-CITRYLGLUTAMATE SYNTHASE B-RELATED"/>
    <property type="match status" value="1"/>
</dbReference>
<dbReference type="EMBL" id="MKVH01000024">
    <property type="protein sequence ID" value="OJX57321.1"/>
    <property type="molecule type" value="Genomic_DNA"/>
</dbReference>
<dbReference type="GO" id="GO:0018169">
    <property type="term" value="F:ribosomal S6-glutamic acid ligase activity"/>
    <property type="evidence" value="ECO:0007669"/>
    <property type="project" value="TreeGrafter"/>
</dbReference>
<dbReference type="AlphaFoldDB" id="A0A1M3KY01"/>
<dbReference type="InterPro" id="IPR013815">
    <property type="entry name" value="ATP_grasp_subdomain_1"/>
</dbReference>
<keyword evidence="1" id="KW-0067">ATP-binding</keyword>
<dbReference type="SUPFAM" id="SSF56059">
    <property type="entry name" value="Glutathione synthetase ATP-binding domain-like"/>
    <property type="match status" value="1"/>
</dbReference>
<reference evidence="4 5" key="1">
    <citation type="submission" date="2016-09" db="EMBL/GenBank/DDBJ databases">
        <title>Genome-resolved meta-omics ties microbial dynamics to process performance in biotechnology for thiocyanate degradation.</title>
        <authorList>
            <person name="Kantor R.S."/>
            <person name="Huddy R.J."/>
            <person name="Iyer R."/>
            <person name="Thomas B.C."/>
            <person name="Brown C.T."/>
            <person name="Anantharaman K."/>
            <person name="Tringe S."/>
            <person name="Hettich R.L."/>
            <person name="Harrison S.T."/>
            <person name="Banfield J.F."/>
        </authorList>
    </citation>
    <scope>NUCLEOTIDE SEQUENCE [LARGE SCALE GENOMIC DNA]</scope>
    <source>
        <strain evidence="4">59-99</strain>
    </source>
</reference>
<dbReference type="GO" id="GO:0046872">
    <property type="term" value="F:metal ion binding"/>
    <property type="evidence" value="ECO:0007669"/>
    <property type="project" value="InterPro"/>
</dbReference>
<feature type="domain" description="ATP-grasp" evidence="3">
    <location>
        <begin position="91"/>
        <end position="291"/>
    </location>
</feature>
<dbReference type="GO" id="GO:0009432">
    <property type="term" value="P:SOS response"/>
    <property type="evidence" value="ECO:0007669"/>
    <property type="project" value="TreeGrafter"/>
</dbReference>
<dbReference type="STRING" id="1895771.BGO89_08680"/>
<organism evidence="4 5">
    <name type="scientific">Candidatus Kapaibacterium thiocyanatum</name>
    <dbReference type="NCBI Taxonomy" id="1895771"/>
    <lineage>
        <taxon>Bacteria</taxon>
        <taxon>Pseudomonadati</taxon>
        <taxon>Candidatus Kapaibacteriota</taxon>
        <taxon>Candidatus Kapaibacteriia</taxon>
        <taxon>Candidatus Kapaibacteriales</taxon>
        <taxon>Candidatus Kapaibacteriaceae</taxon>
        <taxon>Candidatus Kapaibacterium</taxon>
    </lineage>
</organism>
<gene>
    <name evidence="4" type="ORF">BGO89_08680</name>
</gene>
<proteinExistence type="predicted"/>
<evidence type="ECO:0000313" key="5">
    <source>
        <dbReference type="Proteomes" id="UP000184233"/>
    </source>
</evidence>
<name>A0A1M3KY01_9BACT</name>
<feature type="region of interest" description="Disordered" evidence="2">
    <location>
        <begin position="303"/>
        <end position="322"/>
    </location>
</feature>
<dbReference type="GO" id="GO:0005524">
    <property type="term" value="F:ATP binding"/>
    <property type="evidence" value="ECO:0007669"/>
    <property type="project" value="UniProtKB-UniRule"/>
</dbReference>
<dbReference type="InterPro" id="IPR011761">
    <property type="entry name" value="ATP-grasp"/>
</dbReference>
<protein>
    <submittedName>
        <fullName evidence="4">Glutathione synthase</fullName>
    </submittedName>
</protein>
<accession>A0A1M3KY01</accession>
<dbReference type="Gene3D" id="3.30.1490.20">
    <property type="entry name" value="ATP-grasp fold, A domain"/>
    <property type="match status" value="1"/>
</dbReference>
<sequence length="322" mass="36512">MKKVGLLFGMEQSFPPALVAEINSRDAGVAAEFVKIGGVTLDELFQYDVILDRISQDVPYYRAMLKLAALQGVRLVNNPFWWSADDKFFNYAVANKAGIPVPKTALLPSKSHPPDTTSESFRNLIYPLNWEEIFAYVGFPAYLKPFDGGGWKHVYKVHDVEEFFASYGETGDIVMTLQESIDFTEYYRCYCIGNKHVHIMPYEPRNPHHLRYKADFAPTPEMKAMLEDLCIRICNILGYGFNTIEFAVRDGIPYAIDYMNPAPDAERTSIQEENFEWVLSTSASYLIDLAKQGRATPSELKWSQFLNGPDAPRGGQKSRNGK</sequence>
<keyword evidence="1" id="KW-0547">Nucleotide-binding</keyword>